<keyword evidence="2 6" id="KW-0378">Hydrolase</keyword>
<dbReference type="CDD" id="cd18787">
    <property type="entry name" value="SF2_C_DEAD"/>
    <property type="match status" value="1"/>
</dbReference>
<dbReference type="Proteomes" id="UP000189703">
    <property type="component" value="Unplaced"/>
</dbReference>
<evidence type="ECO:0000313" key="10">
    <source>
        <dbReference type="RefSeq" id="XP_010255461.1"/>
    </source>
</evidence>
<dbReference type="SMART" id="SM00490">
    <property type="entry name" value="HELICc"/>
    <property type="match status" value="1"/>
</dbReference>
<evidence type="ECO:0000256" key="5">
    <source>
        <dbReference type="ARBA" id="ARBA00022884"/>
    </source>
</evidence>
<dbReference type="GO" id="GO:0003724">
    <property type="term" value="F:RNA helicase activity"/>
    <property type="evidence" value="ECO:0007669"/>
    <property type="project" value="UniProtKB-EC"/>
</dbReference>
<evidence type="ECO:0000256" key="4">
    <source>
        <dbReference type="ARBA" id="ARBA00022840"/>
    </source>
</evidence>
<dbReference type="Pfam" id="PF00270">
    <property type="entry name" value="DEAD"/>
    <property type="match status" value="1"/>
</dbReference>
<feature type="compositionally biased region" description="Basic and acidic residues" evidence="7">
    <location>
        <begin position="145"/>
        <end position="164"/>
    </location>
</feature>
<dbReference type="InterPro" id="IPR014014">
    <property type="entry name" value="RNA_helicase_DEAD_Q_motif"/>
</dbReference>
<evidence type="ECO:0000256" key="8">
    <source>
        <dbReference type="SAM" id="Phobius"/>
    </source>
</evidence>
<dbReference type="OrthoDB" id="193716at2759"/>
<accession>A0A1U7ZTN0</accession>
<dbReference type="PANTHER" id="PTHR24031">
    <property type="entry name" value="RNA HELICASE"/>
    <property type="match status" value="1"/>
</dbReference>
<feature type="region of interest" description="Disordered" evidence="7">
    <location>
        <begin position="119"/>
        <end position="205"/>
    </location>
</feature>
<feature type="transmembrane region" description="Helical" evidence="8">
    <location>
        <begin position="575"/>
        <end position="594"/>
    </location>
</feature>
<keyword evidence="9" id="KW-1185">Reference proteome</keyword>
<evidence type="ECO:0000256" key="1">
    <source>
        <dbReference type="ARBA" id="ARBA00022741"/>
    </source>
</evidence>
<organism evidence="9 10">
    <name type="scientific">Nelumbo nucifera</name>
    <name type="common">Sacred lotus</name>
    <dbReference type="NCBI Taxonomy" id="4432"/>
    <lineage>
        <taxon>Eukaryota</taxon>
        <taxon>Viridiplantae</taxon>
        <taxon>Streptophyta</taxon>
        <taxon>Embryophyta</taxon>
        <taxon>Tracheophyta</taxon>
        <taxon>Spermatophyta</taxon>
        <taxon>Magnoliopsida</taxon>
        <taxon>Proteales</taxon>
        <taxon>Nelumbonaceae</taxon>
        <taxon>Nelumbo</taxon>
    </lineage>
</organism>
<dbReference type="AlphaFoldDB" id="A0A1U7ZTN0"/>
<dbReference type="InterPro" id="IPR011545">
    <property type="entry name" value="DEAD/DEAH_box_helicase_dom"/>
</dbReference>
<dbReference type="GO" id="GO:0005524">
    <property type="term" value="F:ATP binding"/>
    <property type="evidence" value="ECO:0007669"/>
    <property type="project" value="UniProtKB-UniRule"/>
</dbReference>
<dbReference type="RefSeq" id="XP_010255461.1">
    <property type="nucleotide sequence ID" value="XM_010257159.2"/>
</dbReference>
<dbReference type="STRING" id="4432.A0A1U7ZTN0"/>
<comment type="catalytic activity">
    <reaction evidence="6">
        <text>ATP + H2O = ADP + phosphate + H(+)</text>
        <dbReference type="Rhea" id="RHEA:13065"/>
        <dbReference type="ChEBI" id="CHEBI:15377"/>
        <dbReference type="ChEBI" id="CHEBI:15378"/>
        <dbReference type="ChEBI" id="CHEBI:30616"/>
        <dbReference type="ChEBI" id="CHEBI:43474"/>
        <dbReference type="ChEBI" id="CHEBI:456216"/>
        <dbReference type="EC" id="3.6.4.13"/>
    </reaction>
</comment>
<dbReference type="GeneID" id="104596130"/>
<dbReference type="OMA" id="NAMLKYH"/>
<dbReference type="PROSITE" id="PS51192">
    <property type="entry name" value="HELICASE_ATP_BIND_1"/>
    <property type="match status" value="1"/>
</dbReference>
<dbReference type="InterPro" id="IPR014001">
    <property type="entry name" value="Helicase_ATP-bd"/>
</dbReference>
<keyword evidence="8" id="KW-1133">Transmembrane helix</keyword>
<keyword evidence="8" id="KW-0472">Membrane</keyword>
<keyword evidence="3 6" id="KW-0347">Helicase</keyword>
<dbReference type="Gene3D" id="3.40.50.300">
    <property type="entry name" value="P-loop containing nucleotide triphosphate hydrolases"/>
    <property type="match status" value="2"/>
</dbReference>
<protein>
    <recommendedName>
        <fullName evidence="6">ATP-dependent RNA helicase</fullName>
        <ecNumber evidence="6">3.6.4.13</ecNumber>
    </recommendedName>
</protein>
<keyword evidence="8" id="KW-0812">Transmembrane</keyword>
<dbReference type="InterPro" id="IPR001650">
    <property type="entry name" value="Helicase_C-like"/>
</dbReference>
<sequence>MYSSRLREHSTTLPKLLCNLLLVRSMGGGPRTFPGGLNKWQWKRLHEKKAKEKEKKLLEQEKQLYQVRIRSQIRAKLAGKSDDQPSLDPKSASNFKSMSANDQIKALADRFMKEGAEDLWNEDDGPLKSAPNRSHRRHQAIEPPIDLRKLIGGDRRSLTDDRASPRSVFDSSRPRHYSVTVGRKPRPRLRYLRNESSSSEDDDKFSLEDDLIKPFAGEPKGVRGKVMGKSRWPRFNFSEEEPEEDLDFKGRTNPKKMMSRATLGNYDMKTMRRVPKLLEDESDISSQIQSIRDELNHRNLVDVGKQNEEESLLSQKRFDECSISPLTIKALSLAGYVQMTMVQEATISACLDGKDVLVKAKTGTGKSAAFLLPAIEAVPKTTSDSTSQRVPPIVVLILCPTRELASQIAAEANVMLKYHDGIGVQTLTGGTRFKDDLKRLESHPCQIIVATPGRLLDHIENKSGFSVRLMGLKMLILDEADHLLDLGFRKDIEKIVDCVPRQRQSLLFSATIPKEVRRISQLVLKREHACIDTVGLGGTETHSKVKQSYLVAPHVLHFQIVHHLLKEHISHMLDYKIIIFCTTAMVTSLMFLLLREMKMNVREMHSRKTQLYRTRISDEFRESKRLILVTSDVSARGMNYPDVTLVIQVGIPSDREQYIHRLGRTGREGKEGEGILLLAPWEEYFLDEIKDLPIEKAPLPQLDSDIKLKVEDSMAKIDASAKEAAYHAWLGYYNSIREIGRDKTMLVELANGFCNSIGLQKPPALFRKTASKMGLRDIPGIRIRK</sequence>
<keyword evidence="5 6" id="KW-0694">RNA-binding</keyword>
<evidence type="ECO:0000313" key="9">
    <source>
        <dbReference type="Proteomes" id="UP000189703"/>
    </source>
</evidence>
<dbReference type="EC" id="3.6.4.13" evidence="6"/>
<evidence type="ECO:0000256" key="6">
    <source>
        <dbReference type="RuleBase" id="RU365068"/>
    </source>
</evidence>
<dbReference type="eggNOG" id="KOG0342">
    <property type="taxonomic scope" value="Eukaryota"/>
</dbReference>
<proteinExistence type="inferred from homology"/>
<dbReference type="InterPro" id="IPR027417">
    <property type="entry name" value="P-loop_NTPase"/>
</dbReference>
<dbReference type="PROSITE" id="PS51195">
    <property type="entry name" value="Q_MOTIF"/>
    <property type="match status" value="1"/>
</dbReference>
<dbReference type="Pfam" id="PF00271">
    <property type="entry name" value="Helicase_C"/>
    <property type="match status" value="1"/>
</dbReference>
<comment type="function">
    <text evidence="6">RNA helicase.</text>
</comment>
<keyword evidence="1 6" id="KW-0547">Nucleotide-binding</keyword>
<dbReference type="GO" id="GO:0016787">
    <property type="term" value="F:hydrolase activity"/>
    <property type="evidence" value="ECO:0007669"/>
    <property type="project" value="UniProtKB-KW"/>
</dbReference>
<dbReference type="PROSITE" id="PS51194">
    <property type="entry name" value="HELICASE_CTER"/>
    <property type="match status" value="1"/>
</dbReference>
<evidence type="ECO:0000256" key="2">
    <source>
        <dbReference type="ARBA" id="ARBA00022801"/>
    </source>
</evidence>
<dbReference type="FunCoup" id="A0A1U7ZTN0">
    <property type="interactions" value="947"/>
</dbReference>
<evidence type="ECO:0000256" key="7">
    <source>
        <dbReference type="SAM" id="MobiDB-lite"/>
    </source>
</evidence>
<keyword evidence="4 6" id="KW-0067">ATP-binding</keyword>
<dbReference type="KEGG" id="nnu:104596130"/>
<dbReference type="SMART" id="SM00487">
    <property type="entry name" value="DEXDc"/>
    <property type="match status" value="1"/>
</dbReference>
<dbReference type="SUPFAM" id="SSF52540">
    <property type="entry name" value="P-loop containing nucleoside triphosphate hydrolases"/>
    <property type="match status" value="1"/>
</dbReference>
<comment type="domain">
    <text evidence="6">The Q motif is unique to and characteristic of the DEAD box family of RNA helicases and controls ATP binding and hydrolysis.</text>
</comment>
<evidence type="ECO:0000256" key="3">
    <source>
        <dbReference type="ARBA" id="ARBA00022806"/>
    </source>
</evidence>
<reference evidence="10" key="1">
    <citation type="submission" date="2025-08" db="UniProtKB">
        <authorList>
            <consortium name="RefSeq"/>
        </authorList>
    </citation>
    <scope>IDENTIFICATION</scope>
</reference>
<name>A0A1U7ZTN0_NELNU</name>
<dbReference type="GO" id="GO:0003723">
    <property type="term" value="F:RNA binding"/>
    <property type="evidence" value="ECO:0007669"/>
    <property type="project" value="UniProtKB-UniRule"/>
</dbReference>
<comment type="similarity">
    <text evidence="6">Belongs to the DEAD box helicase family.</text>
</comment>
<feature type="region of interest" description="Disordered" evidence="7">
    <location>
        <begin position="76"/>
        <end position="99"/>
    </location>
</feature>
<gene>
    <name evidence="10" type="primary">LOC104596130</name>
</gene>